<dbReference type="PROSITE" id="PS00954">
    <property type="entry name" value="IGP_DEHYDRATASE_1"/>
    <property type="match status" value="1"/>
</dbReference>
<dbReference type="GO" id="GO:0005737">
    <property type="term" value="C:cytoplasm"/>
    <property type="evidence" value="ECO:0007669"/>
    <property type="project" value="UniProtKB-SubCell"/>
</dbReference>
<dbReference type="EC" id="4.2.1.19" evidence="6 7"/>
<keyword evidence="6" id="KW-0963">Cytoplasm</keyword>
<evidence type="ECO:0000256" key="6">
    <source>
        <dbReference type="HAMAP-Rule" id="MF_00076"/>
    </source>
</evidence>
<reference evidence="8 9" key="1">
    <citation type="submission" date="2014-02" db="EMBL/GenBank/DDBJ databases">
        <authorList>
            <person name="Manrique M."/>
        </authorList>
    </citation>
    <scope>NUCLEOTIDE SEQUENCE [LARGE SCALE GENOMIC DNA]</scope>
    <source>
        <strain evidence="8 9">LMG17956</strain>
    </source>
</reference>
<dbReference type="InterPro" id="IPR038494">
    <property type="entry name" value="IGPD_sf"/>
</dbReference>
<dbReference type="NCBIfam" id="NF002107">
    <property type="entry name" value="PRK00951.1-2"/>
    <property type="match status" value="1"/>
</dbReference>
<dbReference type="Proteomes" id="UP000027584">
    <property type="component" value="Unassembled WGS sequence"/>
</dbReference>
<dbReference type="NCBIfam" id="NF002111">
    <property type="entry name" value="PRK00951.2-1"/>
    <property type="match status" value="1"/>
</dbReference>
<evidence type="ECO:0000256" key="3">
    <source>
        <dbReference type="ARBA" id="ARBA00022605"/>
    </source>
</evidence>
<dbReference type="CDD" id="cd07914">
    <property type="entry name" value="IGPD"/>
    <property type="match status" value="1"/>
</dbReference>
<organism evidence="8 9">
    <name type="scientific">Streptococcus gallolyticus</name>
    <dbReference type="NCBI Taxonomy" id="315405"/>
    <lineage>
        <taxon>Bacteria</taxon>
        <taxon>Bacillati</taxon>
        <taxon>Bacillota</taxon>
        <taxon>Bacilli</taxon>
        <taxon>Lactobacillales</taxon>
        <taxon>Streptococcaceae</taxon>
        <taxon>Streptococcus</taxon>
    </lineage>
</organism>
<keyword evidence="5 6" id="KW-0456">Lyase</keyword>
<dbReference type="SUPFAM" id="SSF54211">
    <property type="entry name" value="Ribosomal protein S5 domain 2-like"/>
    <property type="match status" value="2"/>
</dbReference>
<dbReference type="PANTHER" id="PTHR23133:SF2">
    <property type="entry name" value="IMIDAZOLEGLYCEROL-PHOSPHATE DEHYDRATASE"/>
    <property type="match status" value="1"/>
</dbReference>
<evidence type="ECO:0000256" key="7">
    <source>
        <dbReference type="RuleBase" id="RU000599"/>
    </source>
</evidence>
<dbReference type="NCBIfam" id="NF002114">
    <property type="entry name" value="PRK00951.2-4"/>
    <property type="match status" value="1"/>
</dbReference>
<dbReference type="InterPro" id="IPR000807">
    <property type="entry name" value="ImidazoleglycerolP_deHydtase"/>
</dbReference>
<dbReference type="Gene3D" id="3.30.230.40">
    <property type="entry name" value="Imidazole glycerol phosphate dehydratase, domain 1"/>
    <property type="match status" value="2"/>
</dbReference>
<sequence>MVKTSDVTCTERKGYFMRQAEIERNTFETKIKLSLNLDAQEPVEIDTGVGFFDHMLTLFARHSRISLVVKADGDLHVDSHHTVEDVGIVLGQALKKALGDKAGINRYGTAFVPMDETLGMASLDLSGRSYLVFDCEFDNPKLGNFDTELVEEFFQALAFNVQMNLHLKILHGKNNHHKSESLFKATGRALREAITINPEIHGVNSTKGLL</sequence>
<reference evidence="8 9" key="2">
    <citation type="submission" date="2014-05" db="EMBL/GenBank/DDBJ databases">
        <title>Genome sequence of Streptococcus gallolyticus.</title>
        <authorList>
            <person name="Del Campo R."/>
        </authorList>
    </citation>
    <scope>NUCLEOTIDE SEQUENCE [LARGE SCALE GENOMIC DNA]</scope>
    <source>
        <strain evidence="8 9">LMG17956</strain>
    </source>
</reference>
<evidence type="ECO:0000256" key="2">
    <source>
        <dbReference type="ARBA" id="ARBA00016664"/>
    </source>
</evidence>
<comment type="similarity">
    <text evidence="6 7">Belongs to the imidazoleglycerol-phosphate dehydratase family.</text>
</comment>
<comment type="catalytic activity">
    <reaction evidence="6 7">
        <text>D-erythro-1-(imidazol-4-yl)glycerol 3-phosphate = 3-(imidazol-4-yl)-2-oxopropyl phosphate + H2O</text>
        <dbReference type="Rhea" id="RHEA:11040"/>
        <dbReference type="ChEBI" id="CHEBI:15377"/>
        <dbReference type="ChEBI" id="CHEBI:57766"/>
        <dbReference type="ChEBI" id="CHEBI:58278"/>
        <dbReference type="EC" id="4.2.1.19"/>
    </reaction>
</comment>
<protein>
    <recommendedName>
        <fullName evidence="2 6">Imidazoleglycerol-phosphate dehydratase</fullName>
        <shortName evidence="6">IGPD</shortName>
        <ecNumber evidence="6 7">4.2.1.19</ecNumber>
    </recommendedName>
</protein>
<comment type="caution">
    <text evidence="8">The sequence shown here is derived from an EMBL/GenBank/DDBJ whole genome shotgun (WGS) entry which is preliminary data.</text>
</comment>
<dbReference type="EMBL" id="CCBC010000213">
    <property type="protein sequence ID" value="CDO18991.1"/>
    <property type="molecule type" value="Genomic_DNA"/>
</dbReference>
<dbReference type="AlphaFoldDB" id="A0A060RLI9"/>
<evidence type="ECO:0000256" key="5">
    <source>
        <dbReference type="ARBA" id="ARBA00023239"/>
    </source>
</evidence>
<dbReference type="InterPro" id="IPR020568">
    <property type="entry name" value="Ribosomal_Su5_D2-typ_SF"/>
</dbReference>
<accession>A0A060RLI9</accession>
<comment type="subcellular location">
    <subcellularLocation>
        <location evidence="6 7">Cytoplasm</location>
    </subcellularLocation>
</comment>
<dbReference type="UniPathway" id="UPA00031">
    <property type="reaction ID" value="UER00011"/>
</dbReference>
<dbReference type="FunFam" id="3.30.230.40:FF:000003">
    <property type="entry name" value="Imidazoleglycerol-phosphate dehydratase HisB"/>
    <property type="match status" value="1"/>
</dbReference>
<keyword evidence="4 6" id="KW-0368">Histidine biosynthesis</keyword>
<comment type="pathway">
    <text evidence="1 6 7">Amino-acid biosynthesis; L-histidine biosynthesis; L-histidine from 5-phospho-alpha-D-ribose 1-diphosphate: step 6/9.</text>
</comment>
<gene>
    <name evidence="6" type="primary">hisB</name>
    <name evidence="8" type="ORF">BN963_SGAL_02198</name>
</gene>
<dbReference type="Pfam" id="PF00475">
    <property type="entry name" value="IGPD"/>
    <property type="match status" value="1"/>
</dbReference>
<evidence type="ECO:0000256" key="1">
    <source>
        <dbReference type="ARBA" id="ARBA00005047"/>
    </source>
</evidence>
<dbReference type="GO" id="GO:0000105">
    <property type="term" value="P:L-histidine biosynthetic process"/>
    <property type="evidence" value="ECO:0007669"/>
    <property type="project" value="UniProtKB-UniRule"/>
</dbReference>
<name>A0A060RLI9_9STRE</name>
<keyword evidence="3 6" id="KW-0028">Amino-acid biosynthesis</keyword>
<evidence type="ECO:0000313" key="9">
    <source>
        <dbReference type="Proteomes" id="UP000027584"/>
    </source>
</evidence>
<evidence type="ECO:0000256" key="4">
    <source>
        <dbReference type="ARBA" id="ARBA00023102"/>
    </source>
</evidence>
<dbReference type="InterPro" id="IPR020565">
    <property type="entry name" value="ImidazoleglycerP_deHydtase_CS"/>
</dbReference>
<dbReference type="HAMAP" id="MF_00076">
    <property type="entry name" value="HisB"/>
    <property type="match status" value="1"/>
</dbReference>
<dbReference type="PANTHER" id="PTHR23133">
    <property type="entry name" value="IMIDAZOLEGLYCEROL-PHOSPHATE DEHYDRATASE HIS7"/>
    <property type="match status" value="1"/>
</dbReference>
<proteinExistence type="inferred from homology"/>
<evidence type="ECO:0000313" key="8">
    <source>
        <dbReference type="EMBL" id="CDO18991.1"/>
    </source>
</evidence>
<dbReference type="GO" id="GO:0004424">
    <property type="term" value="F:imidazoleglycerol-phosphate dehydratase activity"/>
    <property type="evidence" value="ECO:0007669"/>
    <property type="project" value="UniProtKB-UniRule"/>
</dbReference>
<dbReference type="FunFam" id="3.30.230.40:FF:000001">
    <property type="entry name" value="Imidazoleglycerol-phosphate dehydratase HisB"/>
    <property type="match status" value="1"/>
</dbReference>
<dbReference type="PROSITE" id="PS00955">
    <property type="entry name" value="IGP_DEHYDRATASE_2"/>
    <property type="match status" value="1"/>
</dbReference>